<proteinExistence type="predicted"/>
<evidence type="ECO:0000256" key="2">
    <source>
        <dbReference type="ARBA" id="ARBA00022723"/>
    </source>
</evidence>
<sequence length="383" mass="42893">MSEEMLLASYRRRIASVPHTVVLQPTSFCNLDCAYCYLPDRDRRNTMPPDMAEAVARSVGEITEAGPNRRVDVVWHAGEPLALGRRRFAELLEPFESLRQAGRVHHYVQTNATLIDDAWCEFLTRHGFRIGVSIDGPAALNAQRVDRVGRPTFTRTLRGITRLREAGIGFSVIAVVTADSITRPETLLDFLVRLGCHTAGLNIEEAEGVNTIRRQPGRGPATEFWRRTLAWSHRNPDVTIRELARLGDHLGLVRTGRGTEWGQRLIDPIPTIAHNGDVVLLSPEFAGITAPRYGDFRAGNIREQSLAEILTRAHRLPYVREFLTGLDRCQAACGFFDFCRGAQAGNRYFENGRLDTTETNHCRTSRQALITALSDTVREEHAA</sequence>
<dbReference type="CDD" id="cd01335">
    <property type="entry name" value="Radical_SAM"/>
    <property type="match status" value="1"/>
</dbReference>
<gene>
    <name evidence="6" type="primary">grrM</name>
    <name evidence="6" type="ORF">GCM10009716_08070</name>
</gene>
<keyword evidence="7" id="KW-1185">Reference proteome</keyword>
<dbReference type="Gene3D" id="3.20.20.70">
    <property type="entry name" value="Aldolase class I"/>
    <property type="match status" value="1"/>
</dbReference>
<keyword evidence="1" id="KW-0949">S-adenosyl-L-methionine</keyword>
<dbReference type="SFLD" id="SFLDS00029">
    <property type="entry name" value="Radical_SAM"/>
    <property type="match status" value="1"/>
</dbReference>
<keyword evidence="4" id="KW-0411">Iron-sulfur</keyword>
<keyword evidence="2" id="KW-0479">Metal-binding</keyword>
<reference evidence="7" key="1">
    <citation type="journal article" date="2019" name="Int. J. Syst. Evol. Microbiol.">
        <title>The Global Catalogue of Microorganisms (GCM) 10K type strain sequencing project: providing services to taxonomists for standard genome sequencing and annotation.</title>
        <authorList>
            <consortium name="The Broad Institute Genomics Platform"/>
            <consortium name="The Broad Institute Genome Sequencing Center for Infectious Disease"/>
            <person name="Wu L."/>
            <person name="Ma J."/>
        </authorList>
    </citation>
    <scope>NUCLEOTIDE SEQUENCE [LARGE SCALE GENOMIC DNA]</scope>
    <source>
        <strain evidence="7">JCM 13581</strain>
    </source>
</reference>
<organism evidence="6 7">
    <name type="scientific">Streptomyces sodiiphilus</name>
    <dbReference type="NCBI Taxonomy" id="226217"/>
    <lineage>
        <taxon>Bacteria</taxon>
        <taxon>Bacillati</taxon>
        <taxon>Actinomycetota</taxon>
        <taxon>Actinomycetes</taxon>
        <taxon>Kitasatosporales</taxon>
        <taxon>Streptomycetaceae</taxon>
        <taxon>Streptomyces</taxon>
    </lineage>
</organism>
<dbReference type="InterPro" id="IPR023867">
    <property type="entry name" value="Sulphatase_maturase_rSAM"/>
</dbReference>
<dbReference type="PANTHER" id="PTHR43273">
    <property type="entry name" value="ANAEROBIC SULFATASE-MATURATING ENZYME HOMOLOG ASLB-RELATED"/>
    <property type="match status" value="1"/>
</dbReference>
<dbReference type="PROSITE" id="PS51918">
    <property type="entry name" value="RADICAL_SAM"/>
    <property type="match status" value="1"/>
</dbReference>
<dbReference type="SFLD" id="SFLDG01067">
    <property type="entry name" value="SPASM/twitch_domain_containing"/>
    <property type="match status" value="1"/>
</dbReference>
<dbReference type="EMBL" id="BAAAMJ010000008">
    <property type="protein sequence ID" value="GAA1900605.1"/>
    <property type="molecule type" value="Genomic_DNA"/>
</dbReference>
<dbReference type="NCBIfam" id="NF041718">
    <property type="entry name" value="rSAM_phane_AMC"/>
    <property type="match status" value="1"/>
</dbReference>
<name>A0ABP5A269_9ACTN</name>
<evidence type="ECO:0000256" key="1">
    <source>
        <dbReference type="ARBA" id="ARBA00022691"/>
    </source>
</evidence>
<evidence type="ECO:0000259" key="5">
    <source>
        <dbReference type="PROSITE" id="PS51918"/>
    </source>
</evidence>
<dbReference type="Pfam" id="PF04055">
    <property type="entry name" value="Radical_SAM"/>
    <property type="match status" value="1"/>
</dbReference>
<evidence type="ECO:0000313" key="6">
    <source>
        <dbReference type="EMBL" id="GAA1900605.1"/>
    </source>
</evidence>
<dbReference type="SUPFAM" id="SSF102114">
    <property type="entry name" value="Radical SAM enzymes"/>
    <property type="match status" value="1"/>
</dbReference>
<evidence type="ECO:0000256" key="3">
    <source>
        <dbReference type="ARBA" id="ARBA00023004"/>
    </source>
</evidence>
<accession>A0ABP5A269</accession>
<protein>
    <submittedName>
        <fullName evidence="6">GRRM system radical SAM/SPASM domain protein</fullName>
    </submittedName>
</protein>
<keyword evidence="3" id="KW-0408">Iron</keyword>
<comment type="caution">
    <text evidence="6">The sequence shown here is derived from an EMBL/GenBank/DDBJ whole genome shotgun (WGS) entry which is preliminary data.</text>
</comment>
<dbReference type="SFLD" id="SFLDG01072">
    <property type="entry name" value="dehydrogenase_like"/>
    <property type="match status" value="1"/>
</dbReference>
<dbReference type="InterPro" id="IPR013785">
    <property type="entry name" value="Aldolase_TIM"/>
</dbReference>
<dbReference type="SFLD" id="SFLDG01386">
    <property type="entry name" value="main_SPASM_domain-containing"/>
    <property type="match status" value="1"/>
</dbReference>
<dbReference type="PANTHER" id="PTHR43273:SF8">
    <property type="entry name" value="RADICAL SAM DOMAIN PROTEIN"/>
    <property type="match status" value="1"/>
</dbReference>
<dbReference type="Proteomes" id="UP001501303">
    <property type="component" value="Unassembled WGS sequence"/>
</dbReference>
<evidence type="ECO:0000256" key="4">
    <source>
        <dbReference type="ARBA" id="ARBA00023014"/>
    </source>
</evidence>
<dbReference type="InterPro" id="IPR007197">
    <property type="entry name" value="rSAM"/>
</dbReference>
<dbReference type="InterPro" id="IPR058240">
    <property type="entry name" value="rSAM_sf"/>
</dbReference>
<evidence type="ECO:0000313" key="7">
    <source>
        <dbReference type="Proteomes" id="UP001501303"/>
    </source>
</evidence>
<feature type="domain" description="Radical SAM core" evidence="5">
    <location>
        <begin position="13"/>
        <end position="241"/>
    </location>
</feature>